<comment type="caution">
    <text evidence="2">The sequence shown here is derived from an EMBL/GenBank/DDBJ whole genome shotgun (WGS) entry which is preliminary data.</text>
</comment>
<gene>
    <name evidence="2" type="ORF">FSCOSCO3_A006610</name>
</gene>
<feature type="compositionally biased region" description="Polar residues" evidence="1">
    <location>
        <begin position="1"/>
        <end position="13"/>
    </location>
</feature>
<feature type="compositionally biased region" description="Basic and acidic residues" evidence="1">
    <location>
        <begin position="23"/>
        <end position="36"/>
    </location>
</feature>
<sequence length="66" mass="7656">MEERSLSPTTTNKARGADGSCRNQDERERTRVQREKERKMKLLLNGTNHRGEVIRAVGNHYNDNMV</sequence>
<accession>A0AAV1PUV1</accession>
<name>A0AAV1PUV1_SCOSC</name>
<proteinExistence type="predicted"/>
<evidence type="ECO:0000313" key="3">
    <source>
        <dbReference type="Proteomes" id="UP001314229"/>
    </source>
</evidence>
<evidence type="ECO:0000313" key="2">
    <source>
        <dbReference type="EMBL" id="CAK6975090.1"/>
    </source>
</evidence>
<protein>
    <submittedName>
        <fullName evidence="2">Uncharacterized protein</fullName>
    </submittedName>
</protein>
<reference evidence="2 3" key="1">
    <citation type="submission" date="2024-01" db="EMBL/GenBank/DDBJ databases">
        <authorList>
            <person name="Alioto T."/>
            <person name="Alioto T."/>
            <person name="Gomez Garrido J."/>
        </authorList>
    </citation>
    <scope>NUCLEOTIDE SEQUENCE [LARGE SCALE GENOMIC DNA]</scope>
</reference>
<feature type="region of interest" description="Disordered" evidence="1">
    <location>
        <begin position="1"/>
        <end position="36"/>
    </location>
</feature>
<dbReference type="Proteomes" id="UP001314229">
    <property type="component" value="Unassembled WGS sequence"/>
</dbReference>
<dbReference type="AlphaFoldDB" id="A0AAV1PUV1"/>
<keyword evidence="3" id="KW-1185">Reference proteome</keyword>
<dbReference type="EMBL" id="CAWUFR010000284">
    <property type="protein sequence ID" value="CAK6975090.1"/>
    <property type="molecule type" value="Genomic_DNA"/>
</dbReference>
<organism evidence="2 3">
    <name type="scientific">Scomber scombrus</name>
    <name type="common">Atlantic mackerel</name>
    <name type="synonym">Scomber vernalis</name>
    <dbReference type="NCBI Taxonomy" id="13677"/>
    <lineage>
        <taxon>Eukaryota</taxon>
        <taxon>Metazoa</taxon>
        <taxon>Chordata</taxon>
        <taxon>Craniata</taxon>
        <taxon>Vertebrata</taxon>
        <taxon>Euteleostomi</taxon>
        <taxon>Actinopterygii</taxon>
        <taxon>Neopterygii</taxon>
        <taxon>Teleostei</taxon>
        <taxon>Neoteleostei</taxon>
        <taxon>Acanthomorphata</taxon>
        <taxon>Pelagiaria</taxon>
        <taxon>Scombriformes</taxon>
        <taxon>Scombridae</taxon>
        <taxon>Scomber</taxon>
    </lineage>
</organism>
<evidence type="ECO:0000256" key="1">
    <source>
        <dbReference type="SAM" id="MobiDB-lite"/>
    </source>
</evidence>